<name>A0A179FH12_METCM</name>
<evidence type="ECO:0000313" key="3">
    <source>
        <dbReference type="Proteomes" id="UP000078397"/>
    </source>
</evidence>
<proteinExistence type="predicted"/>
<keyword evidence="3" id="KW-1185">Reference proteome</keyword>
<reference evidence="2 3" key="1">
    <citation type="journal article" date="2016" name="PLoS Pathog.">
        <title>Biosynthesis of antibiotic leucinostatins in bio-control fungus Purpureocillium lilacinum and their inhibition on phytophthora revealed by genome mining.</title>
        <authorList>
            <person name="Wang G."/>
            <person name="Liu Z."/>
            <person name="Lin R."/>
            <person name="Li E."/>
            <person name="Mao Z."/>
            <person name="Ling J."/>
            <person name="Yang Y."/>
            <person name="Yin W.B."/>
            <person name="Xie B."/>
        </authorList>
    </citation>
    <scope>NUCLEOTIDE SEQUENCE [LARGE SCALE GENOMIC DNA]</scope>
    <source>
        <strain evidence="2">170</strain>
    </source>
</reference>
<keyword evidence="1" id="KW-0472">Membrane</keyword>
<accession>A0A179FH12</accession>
<gene>
    <name evidence="2" type="ORF">VFPPC_16272</name>
</gene>
<protein>
    <submittedName>
        <fullName evidence="2">Uncharacterized protein</fullName>
    </submittedName>
</protein>
<dbReference type="RefSeq" id="XP_018142209.1">
    <property type="nucleotide sequence ID" value="XM_018294025.1"/>
</dbReference>
<dbReference type="GeneID" id="28858019"/>
<dbReference type="KEGG" id="pchm:VFPPC_16272"/>
<keyword evidence="1" id="KW-0812">Transmembrane</keyword>
<dbReference type="OrthoDB" id="5427070at2759"/>
<dbReference type="Proteomes" id="UP000078397">
    <property type="component" value="Unassembled WGS sequence"/>
</dbReference>
<dbReference type="STRING" id="1380566.A0A179FH12"/>
<organism evidence="2 3">
    <name type="scientific">Pochonia chlamydosporia 170</name>
    <dbReference type="NCBI Taxonomy" id="1380566"/>
    <lineage>
        <taxon>Eukaryota</taxon>
        <taxon>Fungi</taxon>
        <taxon>Dikarya</taxon>
        <taxon>Ascomycota</taxon>
        <taxon>Pezizomycotina</taxon>
        <taxon>Sordariomycetes</taxon>
        <taxon>Hypocreomycetidae</taxon>
        <taxon>Hypocreales</taxon>
        <taxon>Clavicipitaceae</taxon>
        <taxon>Pochonia</taxon>
    </lineage>
</organism>
<keyword evidence="1" id="KW-1133">Transmembrane helix</keyword>
<dbReference type="EMBL" id="LSBJ02000005">
    <property type="protein sequence ID" value="OAQ64895.1"/>
    <property type="molecule type" value="Genomic_DNA"/>
</dbReference>
<dbReference type="AlphaFoldDB" id="A0A179FH12"/>
<comment type="caution">
    <text evidence="2">The sequence shown here is derived from an EMBL/GenBank/DDBJ whole genome shotgun (WGS) entry which is preliminary data.</text>
</comment>
<evidence type="ECO:0000256" key="1">
    <source>
        <dbReference type="SAM" id="Phobius"/>
    </source>
</evidence>
<evidence type="ECO:0000313" key="2">
    <source>
        <dbReference type="EMBL" id="OAQ64895.1"/>
    </source>
</evidence>
<feature type="transmembrane region" description="Helical" evidence="1">
    <location>
        <begin position="6"/>
        <end position="26"/>
    </location>
</feature>
<sequence>MQTLFVPAVVSLLIFLFLTFVLVPIWRRYRNRYSQYLPVETISNHTSGLRHRIVNRFSRLTLPSTWSRNRGAVDNATTDDDDFLEDGEELGDVHEQTLNAIRRLHSHLGSGLDSNRRLSRDLEEGFMDDSEEEQDRR</sequence>